<organism evidence="2 3">
    <name type="scientific">Mycobacterium kansasii</name>
    <dbReference type="NCBI Taxonomy" id="1768"/>
    <lineage>
        <taxon>Bacteria</taxon>
        <taxon>Bacillati</taxon>
        <taxon>Actinomycetota</taxon>
        <taxon>Actinomycetes</taxon>
        <taxon>Mycobacteriales</taxon>
        <taxon>Mycobacteriaceae</taxon>
        <taxon>Mycobacterium</taxon>
    </lineage>
</organism>
<evidence type="ECO:0000313" key="2">
    <source>
        <dbReference type="EMBL" id="OOK70648.1"/>
    </source>
</evidence>
<dbReference type="Proteomes" id="UP000189229">
    <property type="component" value="Unassembled WGS sequence"/>
</dbReference>
<sequence length="50" mass="5110">MGLVAHLQEHVFPLIGGLGPVAGRLDQMLGAPGPDLGKGGHRLHQPGLHG</sequence>
<gene>
    <name evidence="2" type="ORF">BZL30_6330</name>
</gene>
<protein>
    <submittedName>
        <fullName evidence="2">Uncharacterized protein</fullName>
    </submittedName>
</protein>
<dbReference type="EMBL" id="MVBM01000006">
    <property type="protein sequence ID" value="OOK70648.1"/>
    <property type="molecule type" value="Genomic_DNA"/>
</dbReference>
<proteinExistence type="predicted"/>
<feature type="region of interest" description="Disordered" evidence="1">
    <location>
        <begin position="29"/>
        <end position="50"/>
    </location>
</feature>
<evidence type="ECO:0000256" key="1">
    <source>
        <dbReference type="SAM" id="MobiDB-lite"/>
    </source>
</evidence>
<comment type="caution">
    <text evidence="2">The sequence shown here is derived from an EMBL/GenBank/DDBJ whole genome shotgun (WGS) entry which is preliminary data.</text>
</comment>
<dbReference type="AlphaFoldDB" id="A0A1V3WV90"/>
<name>A0A1V3WV90_MYCKA</name>
<reference evidence="2 3" key="1">
    <citation type="submission" date="2017-02" db="EMBL/GenBank/DDBJ databases">
        <title>Complete genome sequences of Mycobacterium kansasii strains isolated from rhesus macaques.</title>
        <authorList>
            <person name="Panda A."/>
            <person name="Nagaraj S."/>
            <person name="Zhao X."/>
            <person name="Tettelin H."/>
            <person name="Detolla L.J."/>
        </authorList>
    </citation>
    <scope>NUCLEOTIDE SEQUENCE [LARGE SCALE GENOMIC DNA]</scope>
    <source>
        <strain evidence="2 3">11-3813</strain>
    </source>
</reference>
<accession>A0A1V3WV90</accession>
<evidence type="ECO:0000313" key="3">
    <source>
        <dbReference type="Proteomes" id="UP000189229"/>
    </source>
</evidence>